<comment type="caution">
    <text evidence="2">The sequence shown here is derived from an EMBL/GenBank/DDBJ whole genome shotgun (WGS) entry which is preliminary data.</text>
</comment>
<sequence length="107" mass="11529">MTNGSNRVLDELAKLVTDAAGAAQGVRREVETAFRGQAERLLNTMDVVQREDFEAVREMAIRARAENTALLARIEALEALVGHREKPAADAAKPAKTAASGTRAKKD</sequence>
<dbReference type="Proteomes" id="UP000238563">
    <property type="component" value="Unassembled WGS sequence"/>
</dbReference>
<evidence type="ECO:0000313" key="3">
    <source>
        <dbReference type="Proteomes" id="UP000238563"/>
    </source>
</evidence>
<reference evidence="2 3" key="1">
    <citation type="submission" date="2018-02" db="EMBL/GenBank/DDBJ databases">
        <title>The draft genome of Phyllobacterium myrsinacearum DSM5892.</title>
        <authorList>
            <person name="Li L."/>
            <person name="Liu L."/>
            <person name="Zhang X."/>
            <person name="Wang T."/>
        </authorList>
    </citation>
    <scope>NUCLEOTIDE SEQUENCE [LARGE SCALE GENOMIC DNA]</scope>
    <source>
        <strain evidence="2 3">DSM 5892</strain>
    </source>
</reference>
<protein>
    <recommendedName>
        <fullName evidence="4">Pyrroline-5-carboxylate reductase</fullName>
    </recommendedName>
</protein>
<evidence type="ECO:0000256" key="1">
    <source>
        <dbReference type="SAM" id="MobiDB-lite"/>
    </source>
</evidence>
<proteinExistence type="predicted"/>
<name>A0A2S9JWU2_9HYPH</name>
<feature type="compositionally biased region" description="Low complexity" evidence="1">
    <location>
        <begin position="89"/>
        <end position="99"/>
    </location>
</feature>
<evidence type="ECO:0000313" key="2">
    <source>
        <dbReference type="EMBL" id="PRD57801.1"/>
    </source>
</evidence>
<dbReference type="AlphaFoldDB" id="A0A2S9JWU2"/>
<dbReference type="InterPro" id="IPR007475">
    <property type="entry name" value="UbiK"/>
</dbReference>
<dbReference type="Pfam" id="PF04380">
    <property type="entry name" value="BMFP"/>
    <property type="match status" value="1"/>
</dbReference>
<gene>
    <name evidence="2" type="ORF">C5750_01185</name>
</gene>
<organism evidence="2 3">
    <name type="scientific">Phyllobacterium myrsinacearum</name>
    <dbReference type="NCBI Taxonomy" id="28101"/>
    <lineage>
        <taxon>Bacteria</taxon>
        <taxon>Pseudomonadati</taxon>
        <taxon>Pseudomonadota</taxon>
        <taxon>Alphaproteobacteria</taxon>
        <taxon>Hyphomicrobiales</taxon>
        <taxon>Phyllobacteriaceae</taxon>
        <taxon>Phyllobacterium</taxon>
    </lineage>
</organism>
<dbReference type="OrthoDB" id="7392124at2"/>
<keyword evidence="3" id="KW-1185">Reference proteome</keyword>
<dbReference type="RefSeq" id="WP_105732042.1">
    <property type="nucleotide sequence ID" value="NZ_PVBT01000001.1"/>
</dbReference>
<evidence type="ECO:0008006" key="4">
    <source>
        <dbReference type="Google" id="ProtNLM"/>
    </source>
</evidence>
<feature type="region of interest" description="Disordered" evidence="1">
    <location>
        <begin position="83"/>
        <end position="107"/>
    </location>
</feature>
<accession>A0A2S9JWU2</accession>
<dbReference type="EMBL" id="PVBT01000001">
    <property type="protein sequence ID" value="PRD57801.1"/>
    <property type="molecule type" value="Genomic_DNA"/>
</dbReference>